<name>A0A974P2A0_9CAUL</name>
<evidence type="ECO:0000256" key="4">
    <source>
        <dbReference type="SAM" id="MobiDB-lite"/>
    </source>
</evidence>
<proteinExistence type="predicted"/>
<evidence type="ECO:0000313" key="6">
    <source>
        <dbReference type="EMBL" id="QQZ49378.1"/>
    </source>
</evidence>
<evidence type="ECO:0000256" key="1">
    <source>
        <dbReference type="ARBA" id="ARBA00004442"/>
    </source>
</evidence>
<feature type="domain" description="TonB-dependent receptor plug" evidence="5">
    <location>
        <begin position="6"/>
        <end position="100"/>
    </location>
</feature>
<dbReference type="Pfam" id="PF07715">
    <property type="entry name" value="Plug"/>
    <property type="match status" value="1"/>
</dbReference>
<gene>
    <name evidence="6" type="ORF">JKL49_20500</name>
</gene>
<comment type="subcellular location">
    <subcellularLocation>
        <location evidence="1">Cell outer membrane</location>
    </subcellularLocation>
</comment>
<organism evidence="6">
    <name type="scientific">Phenylobacterium glaciei</name>
    <dbReference type="NCBI Taxonomy" id="2803784"/>
    <lineage>
        <taxon>Bacteria</taxon>
        <taxon>Pseudomonadati</taxon>
        <taxon>Pseudomonadota</taxon>
        <taxon>Alphaproteobacteria</taxon>
        <taxon>Caulobacterales</taxon>
        <taxon>Caulobacteraceae</taxon>
        <taxon>Phenylobacterium</taxon>
    </lineage>
</organism>
<dbReference type="Gene3D" id="2.40.170.20">
    <property type="entry name" value="TonB-dependent receptor, beta-barrel domain"/>
    <property type="match status" value="1"/>
</dbReference>
<sequence length="237" mass="25428">MAYDRLPASLSLISASQLQITGATDAAGAVRQVAGVTMTNLGPGRDKILLRGLSDGAFTGRTRSTVGTFLDYVPITYNAPDPDLRLADVQAIEVLRGPRARSMAAARSAASTGSSRASPNSICCRGRSLPAPPGPRPAPRLRGRGHGQPAPGPRPRRPEAGGLYRGRGRLSRRCEPAPLRRGPDQADRWPPGPGGPDQRHLERDGRRRRPAAGFQRHPVRHAWPQPPATRQPDPRKA</sequence>
<dbReference type="EMBL" id="CP068570">
    <property type="protein sequence ID" value="QQZ49378.1"/>
    <property type="molecule type" value="Genomic_DNA"/>
</dbReference>
<keyword evidence="3" id="KW-0998">Cell outer membrane</keyword>
<feature type="compositionally biased region" description="Low complexity" evidence="4">
    <location>
        <begin position="100"/>
        <end position="118"/>
    </location>
</feature>
<evidence type="ECO:0000256" key="3">
    <source>
        <dbReference type="ARBA" id="ARBA00023237"/>
    </source>
</evidence>
<dbReference type="SUPFAM" id="SSF56935">
    <property type="entry name" value="Porins"/>
    <property type="match status" value="1"/>
</dbReference>
<feature type="region of interest" description="Disordered" evidence="4">
    <location>
        <begin position="98"/>
        <end position="237"/>
    </location>
</feature>
<dbReference type="AlphaFoldDB" id="A0A974P2A0"/>
<dbReference type="InterPro" id="IPR012910">
    <property type="entry name" value="Plug_dom"/>
</dbReference>
<reference evidence="6" key="1">
    <citation type="submission" date="2021-01" db="EMBL/GenBank/DDBJ databases">
        <title>Genome sequence of Phenylobacterium sp. 20VBR1 isolated from a valley glaceir, Ny-Alesund, Svalbard.</title>
        <authorList>
            <person name="Thomas F.A."/>
            <person name="Krishnan K.P."/>
            <person name="Sinha R.K."/>
        </authorList>
    </citation>
    <scope>NUCLEOTIDE SEQUENCE</scope>
    <source>
        <strain evidence="6">20VBR1</strain>
    </source>
</reference>
<dbReference type="InterPro" id="IPR036942">
    <property type="entry name" value="Beta-barrel_TonB_sf"/>
</dbReference>
<evidence type="ECO:0000256" key="2">
    <source>
        <dbReference type="ARBA" id="ARBA00023136"/>
    </source>
</evidence>
<dbReference type="GO" id="GO:0009279">
    <property type="term" value="C:cell outer membrane"/>
    <property type="evidence" value="ECO:0007669"/>
    <property type="project" value="UniProtKB-SubCell"/>
</dbReference>
<accession>A0A974P2A0</accession>
<keyword evidence="2" id="KW-0472">Membrane</keyword>
<protein>
    <submittedName>
        <fullName evidence="6">Plug domain-containing protein</fullName>
    </submittedName>
</protein>
<evidence type="ECO:0000259" key="5">
    <source>
        <dbReference type="Pfam" id="PF07715"/>
    </source>
</evidence>